<sequence>MHTREYVPSFQITIRKMPAVTRVGDADAAHCSGMSRAQGSPNVFCNGRPISRQGDKNTTHLKPGSPCPPHSAAIASGSSTVKVNGKGCGRVGDGISGCTSVAAGSSNVFAG</sequence>
<gene>
    <name evidence="2" type="ORF">PHM2_082</name>
</gene>
<evidence type="ECO:0000256" key="1">
    <source>
        <dbReference type="SAM" id="MobiDB-lite"/>
    </source>
</evidence>
<dbReference type="CDD" id="cd14737">
    <property type="entry name" value="PAAR_1"/>
    <property type="match status" value="1"/>
</dbReference>
<dbReference type="RefSeq" id="YP_004323451.1">
    <property type="nucleotide sequence ID" value="NC_015284.1"/>
</dbReference>
<dbReference type="EMBL" id="GU075905">
    <property type="protein sequence ID" value="ADO99860.1"/>
    <property type="molecule type" value="Genomic_DNA"/>
</dbReference>
<protein>
    <submittedName>
        <fullName evidence="2">PAAR</fullName>
    </submittedName>
</protein>
<name>E3SST2_9CAUD</name>
<dbReference type="Proteomes" id="UP000006538">
    <property type="component" value="Segment"/>
</dbReference>
<evidence type="ECO:0000313" key="3">
    <source>
        <dbReference type="Proteomes" id="UP000006538"/>
    </source>
</evidence>
<proteinExistence type="predicted"/>
<evidence type="ECO:0000313" key="2">
    <source>
        <dbReference type="EMBL" id="ADO99860.1"/>
    </source>
</evidence>
<accession>E3SST2</accession>
<feature type="region of interest" description="Disordered" evidence="1">
    <location>
        <begin position="42"/>
        <end position="73"/>
    </location>
</feature>
<keyword evidence="3" id="KW-1185">Reference proteome</keyword>
<dbReference type="OrthoDB" id="27321at10239"/>
<dbReference type="GeneID" id="10327953"/>
<reference evidence="2 3" key="1">
    <citation type="journal article" date="2010" name="Environ. Microbiol.">
        <title>Genomic analysis of oceanic cyanobacterial myoviruses compared with T4-like myoviruses from diverse hosts and environments.</title>
        <authorList>
            <person name="Sullivan M.B."/>
            <person name="Huang K.H."/>
            <person name="Ignacio-Espinoza J.C."/>
            <person name="Berlin A.M."/>
            <person name="Kelly L."/>
            <person name="Weigele P.R."/>
            <person name="DeFrancesco A.S."/>
            <person name="Kern S.E."/>
            <person name="Thompson L.R."/>
            <person name="Young S."/>
            <person name="Yandava C."/>
            <person name="Fu R."/>
            <person name="Krastins B."/>
            <person name="Chase M."/>
            <person name="Sarracino D."/>
            <person name="Osburne M.S."/>
            <person name="Henn M.R."/>
            <person name="Chisholm S.W."/>
        </authorList>
    </citation>
    <scope>NUCLEOTIDE SEQUENCE [LARGE SCALE GENOMIC DNA]</scope>
    <source>
        <strain evidence="2">M4-259</strain>
    </source>
</reference>
<dbReference type="KEGG" id="vg:10327953"/>
<organism evidence="2 3">
    <name type="scientific">Prochlorococcus phage P-HM2</name>
    <dbReference type="NCBI Taxonomy" id="445696"/>
    <lineage>
        <taxon>Viruses</taxon>
        <taxon>Duplodnaviria</taxon>
        <taxon>Heunggongvirae</taxon>
        <taxon>Uroviricota</taxon>
        <taxon>Caudoviricetes</taxon>
        <taxon>Eurybiavirus</taxon>
        <taxon>Eurybiavirus PHM2</taxon>
    </lineage>
</organism>
<dbReference type="Gene3D" id="2.60.200.60">
    <property type="match status" value="1"/>
</dbReference>